<evidence type="ECO:0000256" key="4">
    <source>
        <dbReference type="ARBA" id="ARBA00023002"/>
    </source>
</evidence>
<evidence type="ECO:0000256" key="3">
    <source>
        <dbReference type="ARBA" id="ARBA00022827"/>
    </source>
</evidence>
<evidence type="ECO:0000256" key="1">
    <source>
        <dbReference type="ARBA" id="ARBA00008040"/>
    </source>
</evidence>
<dbReference type="InterPro" id="IPR007329">
    <property type="entry name" value="FMN-bd"/>
</dbReference>
<dbReference type="Pfam" id="PF04205">
    <property type="entry name" value="FMN_bind"/>
    <property type="match status" value="1"/>
</dbReference>
<evidence type="ECO:0000256" key="5">
    <source>
        <dbReference type="RuleBase" id="RU366062"/>
    </source>
</evidence>
<dbReference type="RefSeq" id="WP_187423206.1">
    <property type="nucleotide sequence ID" value="NZ_CP060637.1"/>
</dbReference>
<dbReference type="SUPFAM" id="SSF56425">
    <property type="entry name" value="Succinate dehydrogenase/fumarate reductase flavoprotein, catalytic domain"/>
    <property type="match status" value="1"/>
</dbReference>
<dbReference type="PRINTS" id="PR00411">
    <property type="entry name" value="PNDRDTASEI"/>
</dbReference>
<feature type="signal peptide" evidence="5">
    <location>
        <begin position="1"/>
        <end position="21"/>
    </location>
</feature>
<dbReference type="Pfam" id="PF00890">
    <property type="entry name" value="FAD_binding_2"/>
    <property type="match status" value="1"/>
</dbReference>
<dbReference type="AlphaFoldDB" id="A0A7G9GZ36"/>
<dbReference type="PANTHER" id="PTHR43400:SF7">
    <property type="entry name" value="FAD-DEPENDENT OXIDOREDUCTASE 2 FAD BINDING DOMAIN-CONTAINING PROTEIN"/>
    <property type="match status" value="1"/>
</dbReference>
<protein>
    <recommendedName>
        <fullName evidence="5">Urocanate reductase</fullName>
        <ecNumber evidence="5">1.3.99.33</ecNumber>
    </recommendedName>
</protein>
<dbReference type="NCBIfam" id="TIGR01813">
    <property type="entry name" value="flavo_cyto_c"/>
    <property type="match status" value="1"/>
</dbReference>
<evidence type="ECO:0000313" key="8">
    <source>
        <dbReference type="Proteomes" id="UP000515913"/>
    </source>
</evidence>
<dbReference type="EMBL" id="CP060637">
    <property type="protein sequence ID" value="QNM16068.1"/>
    <property type="molecule type" value="Genomic_DNA"/>
</dbReference>
<dbReference type="EC" id="1.3.99.33" evidence="5"/>
<feature type="chain" id="PRO_5029032611" description="Urocanate reductase" evidence="5">
    <location>
        <begin position="22"/>
        <end position="587"/>
    </location>
</feature>
<dbReference type="GO" id="GO:0010181">
    <property type="term" value="F:FMN binding"/>
    <property type="evidence" value="ECO:0007669"/>
    <property type="project" value="InterPro"/>
</dbReference>
<comment type="cofactor">
    <cofactor evidence="5">
        <name>FAD</name>
        <dbReference type="ChEBI" id="CHEBI:57692"/>
    </cofactor>
    <text evidence="5">Binds 1 FAD per subunit.</text>
</comment>
<sequence>MSKNKTLLGIMTLLLALNAYGVEFKAGTYVGEAKGYRGDIKAQVTVSKDRIENIEIVKNGDTPILSDAAAKKVTENILKYQTLRVDGAAGATSSSRAVERAVKNALKNSGADLSKLNKRVKTEKVAKLKQETVNEDVVVIGAGGAGLVAAIEAKLNGAKNVAVLEKMAFAGGNTLISGGEYAAPNNWIQEKKGIQDSKDIFYNDILKGGDNEGDPKLVRVLADNALDGAKWLRDYIDVTFEDRQLFFGGHSVERSLVPKDATGVEMIKKLLAKADELGIKVYYETPATELIVDKDRVVGVKAESATTDYTFNAKNGVIIASGGFGSNVQMRMKYNKDIDDSILSTNTVGITGDGIVMAEKVGAKLEDMQFIQTYPTCDPISGALLYFGDVRLAGGSILVNQEGKRFVEELQRRDVISMAIKSQPGSVAYQFCDQAQVDNSGVAEHHKGEVEYLFNNKLLVKANTIKEAADFFGIDAKELEKTVDKYNEYAKNGKDLEFNKRGKLTPFDKNGPFYIMKAVPAVHHTMGGLKIDENARVINQNGEPIKGLYAAGEVTGDIHGTNRLGSDAIADITVFGKIAGKNVMQEN</sequence>
<dbReference type="InterPro" id="IPR036188">
    <property type="entry name" value="FAD/NAD-bd_sf"/>
</dbReference>
<keyword evidence="5" id="KW-0732">Signal</keyword>
<dbReference type="PANTHER" id="PTHR43400">
    <property type="entry name" value="FUMARATE REDUCTASE"/>
    <property type="match status" value="1"/>
</dbReference>
<comment type="catalytic activity">
    <reaction evidence="5">
        <text>dihydrourocanate + A = urocanate + AH2</text>
        <dbReference type="Rhea" id="RHEA:36059"/>
        <dbReference type="ChEBI" id="CHEBI:13193"/>
        <dbReference type="ChEBI" id="CHEBI:17499"/>
        <dbReference type="ChEBI" id="CHEBI:27247"/>
        <dbReference type="ChEBI" id="CHEBI:72991"/>
        <dbReference type="EC" id="1.3.99.33"/>
    </reaction>
</comment>
<dbReference type="InterPro" id="IPR050315">
    <property type="entry name" value="FAD-oxidoreductase_2"/>
</dbReference>
<organism evidence="7 8">
    <name type="scientific">Fusobacterium hominis</name>
    <dbReference type="NCBI Taxonomy" id="2764326"/>
    <lineage>
        <taxon>Bacteria</taxon>
        <taxon>Fusobacteriati</taxon>
        <taxon>Fusobacteriota</taxon>
        <taxon>Fusobacteriia</taxon>
        <taxon>Fusobacteriales</taxon>
        <taxon>Fusobacteriaceae</taxon>
        <taxon>Fusobacterium</taxon>
    </lineage>
</organism>
<proteinExistence type="inferred from homology"/>
<evidence type="ECO:0000259" key="6">
    <source>
        <dbReference type="SMART" id="SM00900"/>
    </source>
</evidence>
<dbReference type="InterPro" id="IPR010960">
    <property type="entry name" value="Flavocytochrome_c"/>
</dbReference>
<comment type="similarity">
    <text evidence="1 5">Belongs to the FAD-dependent oxidoreductase 2 family. FRD/SDH subfamily.</text>
</comment>
<dbReference type="Gene3D" id="3.90.700.10">
    <property type="entry name" value="Succinate dehydrogenase/fumarate reductase flavoprotein, catalytic domain"/>
    <property type="match status" value="1"/>
</dbReference>
<keyword evidence="8" id="KW-1185">Reference proteome</keyword>
<dbReference type="SMART" id="SM00900">
    <property type="entry name" value="FMN_bind"/>
    <property type="match status" value="1"/>
</dbReference>
<dbReference type="Proteomes" id="UP000515913">
    <property type="component" value="Chromosome"/>
</dbReference>
<keyword evidence="3 5" id="KW-0274">FAD</keyword>
<evidence type="ECO:0000256" key="2">
    <source>
        <dbReference type="ARBA" id="ARBA00022630"/>
    </source>
</evidence>
<dbReference type="KEGG" id="fho:H9Q81_04415"/>
<accession>A0A7G9GZ36</accession>
<gene>
    <name evidence="7" type="ORF">H9Q81_04415</name>
</gene>
<dbReference type="InterPro" id="IPR003953">
    <property type="entry name" value="FAD-dep_OxRdtase_2_FAD-bd"/>
</dbReference>
<dbReference type="SUPFAM" id="SSF51905">
    <property type="entry name" value="FAD/NAD(P)-binding domain"/>
    <property type="match status" value="1"/>
</dbReference>
<dbReference type="GO" id="GO:0016491">
    <property type="term" value="F:oxidoreductase activity"/>
    <property type="evidence" value="ECO:0007669"/>
    <property type="project" value="UniProtKB-KW"/>
</dbReference>
<comment type="cofactor">
    <cofactor evidence="5">
        <name>FMN</name>
        <dbReference type="ChEBI" id="CHEBI:58210"/>
    </cofactor>
    <text evidence="5">Binds 1 or 2 FMN covalently per subunit.</text>
</comment>
<keyword evidence="2 5" id="KW-0285">Flavoprotein</keyword>
<dbReference type="Gene3D" id="3.90.1010.20">
    <property type="match status" value="1"/>
</dbReference>
<name>A0A7G9GZ36_9FUSO</name>
<feature type="domain" description="FMN-binding" evidence="6">
    <location>
        <begin position="35"/>
        <end position="109"/>
    </location>
</feature>
<evidence type="ECO:0000313" key="7">
    <source>
        <dbReference type="EMBL" id="QNM16068.1"/>
    </source>
</evidence>
<dbReference type="Gene3D" id="3.50.50.60">
    <property type="entry name" value="FAD/NAD(P)-binding domain"/>
    <property type="match status" value="1"/>
</dbReference>
<dbReference type="InterPro" id="IPR027477">
    <property type="entry name" value="Succ_DH/fumarate_Rdtase_cat_sf"/>
</dbReference>
<reference evidence="7 8" key="1">
    <citation type="submission" date="2020-08" db="EMBL/GenBank/DDBJ databases">
        <authorList>
            <person name="Liu C."/>
            <person name="Sun Q."/>
        </authorList>
    </citation>
    <scope>NUCLEOTIDE SEQUENCE [LARGE SCALE GENOMIC DNA]</scope>
    <source>
        <strain evidence="7 8">NSJ-57</strain>
    </source>
</reference>
<dbReference type="GO" id="GO:0016020">
    <property type="term" value="C:membrane"/>
    <property type="evidence" value="ECO:0007669"/>
    <property type="project" value="InterPro"/>
</dbReference>
<keyword evidence="4 5" id="KW-0560">Oxidoreductase</keyword>